<protein>
    <submittedName>
        <fullName evidence="1">Uncharacterized protein</fullName>
    </submittedName>
</protein>
<dbReference type="Proteomes" id="UP000052023">
    <property type="component" value="Unassembled WGS sequence"/>
</dbReference>
<accession>A0A0R3MGK4</accession>
<sequence>MRFIFCSRGRLAVGWRCGRGRRQPFLVGFELAHRRAVELDPISVVDNTIQHGVADGGLANNLVPSCHRELAGDEDGAAAMTVLDDLHEIAPLTG</sequence>
<comment type="caution">
    <text evidence="1">The sequence shown here is derived from an EMBL/GenBank/DDBJ whole genome shotgun (WGS) entry which is preliminary data.</text>
</comment>
<evidence type="ECO:0000313" key="1">
    <source>
        <dbReference type="EMBL" id="KRR16166.1"/>
    </source>
</evidence>
<reference evidence="1 2" key="1">
    <citation type="submission" date="2014-03" db="EMBL/GenBank/DDBJ databases">
        <title>Bradyrhizobium valentinum sp. nov., isolated from effective nodules of Lupinus mariae-josephae, a lupine endemic of basic-lime soils in Eastern Spain.</title>
        <authorList>
            <person name="Duran D."/>
            <person name="Rey L."/>
            <person name="Navarro A."/>
            <person name="Busquets A."/>
            <person name="Imperial J."/>
            <person name="Ruiz-Argueso T."/>
        </authorList>
    </citation>
    <scope>NUCLEOTIDE SEQUENCE [LARGE SCALE GENOMIC DNA]</scope>
    <source>
        <strain evidence="1 2">Ro19</strain>
    </source>
</reference>
<keyword evidence="2" id="KW-1185">Reference proteome</keyword>
<proteinExistence type="predicted"/>
<name>A0A0R3MGK4_9BRAD</name>
<dbReference type="EMBL" id="LLYA01000222">
    <property type="protein sequence ID" value="KRR16166.1"/>
    <property type="molecule type" value="Genomic_DNA"/>
</dbReference>
<evidence type="ECO:0000313" key="2">
    <source>
        <dbReference type="Proteomes" id="UP000052023"/>
    </source>
</evidence>
<gene>
    <name evidence="1" type="ORF">CQ13_37150</name>
</gene>
<dbReference type="AlphaFoldDB" id="A0A0R3MGK4"/>
<organism evidence="1 2">
    <name type="scientific">Bradyrhizobium retamae</name>
    <dbReference type="NCBI Taxonomy" id="1300035"/>
    <lineage>
        <taxon>Bacteria</taxon>
        <taxon>Pseudomonadati</taxon>
        <taxon>Pseudomonadota</taxon>
        <taxon>Alphaproteobacteria</taxon>
        <taxon>Hyphomicrobiales</taxon>
        <taxon>Nitrobacteraceae</taxon>
        <taxon>Bradyrhizobium</taxon>
    </lineage>
</organism>